<comment type="caution">
    <text evidence="2">The sequence shown here is derived from an EMBL/GenBank/DDBJ whole genome shotgun (WGS) entry which is preliminary data.</text>
</comment>
<dbReference type="Proteomes" id="UP001501565">
    <property type="component" value="Unassembled WGS sequence"/>
</dbReference>
<dbReference type="RefSeq" id="WP_344794724.1">
    <property type="nucleotide sequence ID" value="NZ_BAABBN010000004.1"/>
</dbReference>
<keyword evidence="3" id="KW-1185">Reference proteome</keyword>
<gene>
    <name evidence="2" type="ORF">GCM10022277_02880</name>
</gene>
<evidence type="ECO:0000313" key="3">
    <source>
        <dbReference type="Proteomes" id="UP001501565"/>
    </source>
</evidence>
<proteinExistence type="predicted"/>
<dbReference type="EMBL" id="BAABBN010000004">
    <property type="protein sequence ID" value="GAA3911676.1"/>
    <property type="molecule type" value="Genomic_DNA"/>
</dbReference>
<protein>
    <submittedName>
        <fullName evidence="2">Uncharacterized protein</fullName>
    </submittedName>
</protein>
<evidence type="ECO:0000313" key="2">
    <source>
        <dbReference type="EMBL" id="GAA3911676.1"/>
    </source>
</evidence>
<organism evidence="2 3">
    <name type="scientific">Litoribacillus peritrichatus</name>
    <dbReference type="NCBI Taxonomy" id="718191"/>
    <lineage>
        <taxon>Bacteria</taxon>
        <taxon>Pseudomonadati</taxon>
        <taxon>Pseudomonadota</taxon>
        <taxon>Gammaproteobacteria</taxon>
        <taxon>Oceanospirillales</taxon>
        <taxon>Oceanospirillaceae</taxon>
        <taxon>Litoribacillus</taxon>
    </lineage>
</organism>
<feature type="compositionally biased region" description="Polar residues" evidence="1">
    <location>
        <begin position="153"/>
        <end position="183"/>
    </location>
</feature>
<reference evidence="3" key="1">
    <citation type="journal article" date="2019" name="Int. J. Syst. Evol. Microbiol.">
        <title>The Global Catalogue of Microorganisms (GCM) 10K type strain sequencing project: providing services to taxonomists for standard genome sequencing and annotation.</title>
        <authorList>
            <consortium name="The Broad Institute Genomics Platform"/>
            <consortium name="The Broad Institute Genome Sequencing Center for Infectious Disease"/>
            <person name="Wu L."/>
            <person name="Ma J."/>
        </authorList>
    </citation>
    <scope>NUCLEOTIDE SEQUENCE [LARGE SCALE GENOMIC DNA]</scope>
    <source>
        <strain evidence="3">JCM 17551</strain>
    </source>
</reference>
<accession>A0ABP7M4N8</accession>
<feature type="compositionally biased region" description="Basic and acidic residues" evidence="1">
    <location>
        <begin position="111"/>
        <end position="121"/>
    </location>
</feature>
<feature type="compositionally biased region" description="Polar residues" evidence="1">
    <location>
        <begin position="99"/>
        <end position="109"/>
    </location>
</feature>
<feature type="compositionally biased region" description="Basic and acidic residues" evidence="1">
    <location>
        <begin position="227"/>
        <end position="244"/>
    </location>
</feature>
<sequence>MSSDFEVVFQGKVLIGADEQQVRKNIARMFKADDAKLATLFSGRTVVIKTGLDEATAKKYIQAMKKAGANAEIRSKVKETPKPAPQNPASFGAKDFSKPSLTSVAQAKSEQQAEREQRKQETQQPEEPPIGIPVPEIEEASAEEVEKAMASLVESQKANSQPAETEASSLTSQSSEQKASASPKSDDLTIAPVGSLILPDSKKEAPAPPSTDHLKINPMEGYLVEPEPEKPVKVPDTSHLKIKE</sequence>
<name>A0ABP7M4N8_9GAMM</name>
<evidence type="ECO:0000256" key="1">
    <source>
        <dbReference type="SAM" id="MobiDB-lite"/>
    </source>
</evidence>
<feature type="region of interest" description="Disordered" evidence="1">
    <location>
        <begin position="70"/>
        <end position="244"/>
    </location>
</feature>